<gene>
    <name evidence="4" type="ORF">BYL167_LOCUS6567</name>
    <name evidence="1" type="ORF">CJN711_LOCUS3647</name>
    <name evidence="5" type="ORF">GIL414_LOCUS5556</name>
    <name evidence="2" type="ORF">KQP761_LOCUS33250</name>
    <name evidence="3" type="ORF">MBJ925_LOCUS9157</name>
</gene>
<dbReference type="EMBL" id="CAJNRE010003432">
    <property type="protein sequence ID" value="CAF2018919.1"/>
    <property type="molecule type" value="Genomic_DNA"/>
</dbReference>
<organism evidence="3 6">
    <name type="scientific">Rotaria magnacalcarata</name>
    <dbReference type="NCBI Taxonomy" id="392030"/>
    <lineage>
        <taxon>Eukaryota</taxon>
        <taxon>Metazoa</taxon>
        <taxon>Spiralia</taxon>
        <taxon>Gnathifera</taxon>
        <taxon>Rotifera</taxon>
        <taxon>Eurotatoria</taxon>
        <taxon>Bdelloidea</taxon>
        <taxon>Philodinida</taxon>
        <taxon>Philodinidae</taxon>
        <taxon>Rotaria</taxon>
    </lineage>
</organism>
<sequence length="229" mass="26395">MREPMTLIEQSNAFSGTSRQRFSVNSVQRSHPVYSSLDNNDERNLELKTLSVDVYTSKHLVATGKSIMPYTGRQRLDEIILPAIEKDIHRDEHHYRSKKKRPAYRKSLFHPVATNLNQTDFTQLTARGVKPEFQTVTPIINDEDSMANDRLHYAPPPSPSDDEIEQLLCKLDAINTSRSPSRLSYKEKDGCIPFRLPSLYRSSQPRRLVPISSSKDVRSTLSHYLQKYY</sequence>
<proteinExistence type="predicted"/>
<name>A0A816MUT8_9BILA</name>
<evidence type="ECO:0000313" key="5">
    <source>
        <dbReference type="EMBL" id="CAF3881264.1"/>
    </source>
</evidence>
<dbReference type="EMBL" id="CAJOBH010001614">
    <property type="protein sequence ID" value="CAF3864420.1"/>
    <property type="molecule type" value="Genomic_DNA"/>
</dbReference>
<dbReference type="AlphaFoldDB" id="A0A816MUT8"/>
<evidence type="ECO:0000313" key="4">
    <source>
        <dbReference type="EMBL" id="CAF3864420.1"/>
    </source>
</evidence>
<evidence type="ECO:0000313" key="3">
    <source>
        <dbReference type="EMBL" id="CAF2018919.1"/>
    </source>
</evidence>
<evidence type="ECO:0000313" key="2">
    <source>
        <dbReference type="EMBL" id="CAF1666625.1"/>
    </source>
</evidence>
<dbReference type="EMBL" id="CAJNOW010018612">
    <property type="protein sequence ID" value="CAF1666625.1"/>
    <property type="molecule type" value="Genomic_DNA"/>
</dbReference>
<dbReference type="Proteomes" id="UP000681720">
    <property type="component" value="Unassembled WGS sequence"/>
</dbReference>
<reference evidence="3" key="1">
    <citation type="submission" date="2021-02" db="EMBL/GenBank/DDBJ databases">
        <authorList>
            <person name="Nowell W R."/>
        </authorList>
    </citation>
    <scope>NUCLEOTIDE SEQUENCE</scope>
</reference>
<evidence type="ECO:0000313" key="1">
    <source>
        <dbReference type="EMBL" id="CAF1027877.1"/>
    </source>
</evidence>
<dbReference type="Proteomes" id="UP000663834">
    <property type="component" value="Unassembled WGS sequence"/>
</dbReference>
<dbReference type="OrthoDB" id="10013504at2759"/>
<dbReference type="Proteomes" id="UP000681967">
    <property type="component" value="Unassembled WGS sequence"/>
</dbReference>
<dbReference type="Proteomes" id="UP000663855">
    <property type="component" value="Unassembled WGS sequence"/>
</dbReference>
<evidence type="ECO:0000313" key="6">
    <source>
        <dbReference type="Proteomes" id="UP000663824"/>
    </source>
</evidence>
<dbReference type="Proteomes" id="UP000663824">
    <property type="component" value="Unassembled WGS sequence"/>
</dbReference>
<dbReference type="EMBL" id="CAJOBJ010001479">
    <property type="protein sequence ID" value="CAF3881264.1"/>
    <property type="molecule type" value="Genomic_DNA"/>
</dbReference>
<comment type="caution">
    <text evidence="3">The sequence shown here is derived from an EMBL/GenBank/DDBJ whole genome shotgun (WGS) entry which is preliminary data.</text>
</comment>
<dbReference type="EMBL" id="CAJNOV010000557">
    <property type="protein sequence ID" value="CAF1027877.1"/>
    <property type="molecule type" value="Genomic_DNA"/>
</dbReference>
<protein>
    <submittedName>
        <fullName evidence="3">Uncharacterized protein</fullName>
    </submittedName>
</protein>
<accession>A0A816MUT8</accession>